<keyword evidence="9" id="KW-1185">Reference proteome</keyword>
<comment type="subcellular location">
    <subcellularLocation>
        <location evidence="1">Membrane</location>
        <topology evidence="1">Multi-pass membrane protein</topology>
    </subcellularLocation>
</comment>
<comment type="similarity">
    <text evidence="2">Belongs to the GtrA family.</text>
</comment>
<evidence type="ECO:0000256" key="5">
    <source>
        <dbReference type="ARBA" id="ARBA00023136"/>
    </source>
</evidence>
<dbReference type="PANTHER" id="PTHR38459">
    <property type="entry name" value="PROPHAGE BACTOPRENOL-LINKED GLUCOSE TRANSLOCASE HOMOLOG"/>
    <property type="match status" value="1"/>
</dbReference>
<keyword evidence="4 6" id="KW-1133">Transmembrane helix</keyword>
<comment type="caution">
    <text evidence="8">The sequence shown here is derived from an EMBL/GenBank/DDBJ whole genome shotgun (WGS) entry which is preliminary data.</text>
</comment>
<dbReference type="PANTHER" id="PTHR38459:SF5">
    <property type="entry name" value="CELL WALL TEICHOIC ACID GLYCOSYLATION PROTEIN GTCA"/>
    <property type="match status" value="1"/>
</dbReference>
<keyword evidence="5 6" id="KW-0472">Membrane</keyword>
<proteinExistence type="inferred from homology"/>
<feature type="transmembrane region" description="Helical" evidence="6">
    <location>
        <begin position="72"/>
        <end position="94"/>
    </location>
</feature>
<dbReference type="InterPro" id="IPR007267">
    <property type="entry name" value="GtrA_DPMS_TM"/>
</dbReference>
<dbReference type="InterPro" id="IPR051401">
    <property type="entry name" value="GtrA_CellWall_Glycosyl"/>
</dbReference>
<evidence type="ECO:0000256" key="1">
    <source>
        <dbReference type="ARBA" id="ARBA00004141"/>
    </source>
</evidence>
<gene>
    <name evidence="8" type="ORF">ACE5LO_26290</name>
</gene>
<feature type="transmembrane region" description="Helical" evidence="6">
    <location>
        <begin position="40"/>
        <end position="60"/>
    </location>
</feature>
<evidence type="ECO:0000259" key="7">
    <source>
        <dbReference type="Pfam" id="PF04138"/>
    </source>
</evidence>
<accession>A0ABV5C9B4</accession>
<sequence length="135" mass="15312">MKLGKEMINYIIFGVLTTIINLVTYAVFTKVLNVDYTLSITFAWFISIIFAFVTNKLYVFKGKSRRSLLKEFVLFFIIRVASLVLDIVLMVGLVELIGVNDLYAKIVVNIVVIAVNYVASKYIVFVKKRSAGLDK</sequence>
<evidence type="ECO:0000256" key="6">
    <source>
        <dbReference type="SAM" id="Phobius"/>
    </source>
</evidence>
<evidence type="ECO:0000313" key="9">
    <source>
        <dbReference type="Proteomes" id="UP001580430"/>
    </source>
</evidence>
<dbReference type="RefSeq" id="WP_375522877.1">
    <property type="nucleotide sequence ID" value="NZ_JBHIRY010000048.1"/>
</dbReference>
<feature type="domain" description="GtrA/DPMS transmembrane" evidence="7">
    <location>
        <begin position="10"/>
        <end position="125"/>
    </location>
</feature>
<keyword evidence="3 6" id="KW-0812">Transmembrane</keyword>
<evidence type="ECO:0000256" key="2">
    <source>
        <dbReference type="ARBA" id="ARBA00009399"/>
    </source>
</evidence>
<feature type="transmembrane region" description="Helical" evidence="6">
    <location>
        <begin position="7"/>
        <end position="28"/>
    </location>
</feature>
<feature type="transmembrane region" description="Helical" evidence="6">
    <location>
        <begin position="106"/>
        <end position="125"/>
    </location>
</feature>
<protein>
    <submittedName>
        <fullName evidence="8">GtrA family protein</fullName>
    </submittedName>
</protein>
<dbReference type="EMBL" id="JBHIRY010000048">
    <property type="protein sequence ID" value="MFB5763873.1"/>
    <property type="molecule type" value="Genomic_DNA"/>
</dbReference>
<name>A0ABV5C9B4_9BACL</name>
<reference evidence="8 9" key="1">
    <citation type="submission" date="2024-09" db="EMBL/GenBank/DDBJ databases">
        <title>Paenibacillus zeirhizospherea sp. nov., isolated from surface of the maize (Zea mays) roots in a horticulture field, Hungary.</title>
        <authorList>
            <person name="Marton D."/>
            <person name="Farkas M."/>
            <person name="Bedics A."/>
            <person name="Toth E."/>
            <person name="Tancsics A."/>
            <person name="Boka K."/>
            <person name="Marati G."/>
            <person name="Kriszt B."/>
            <person name="Cserhati M."/>
        </authorList>
    </citation>
    <scope>NUCLEOTIDE SEQUENCE [LARGE SCALE GENOMIC DNA]</scope>
    <source>
        <strain evidence="8 9">JCM 18446</strain>
    </source>
</reference>
<organism evidence="8 9">
    <name type="scientific">Paenibacillus medicaginis</name>
    <dbReference type="NCBI Taxonomy" id="1470560"/>
    <lineage>
        <taxon>Bacteria</taxon>
        <taxon>Bacillati</taxon>
        <taxon>Bacillota</taxon>
        <taxon>Bacilli</taxon>
        <taxon>Bacillales</taxon>
        <taxon>Paenibacillaceae</taxon>
        <taxon>Paenibacillus</taxon>
    </lineage>
</organism>
<dbReference type="Proteomes" id="UP001580430">
    <property type="component" value="Unassembled WGS sequence"/>
</dbReference>
<evidence type="ECO:0000256" key="3">
    <source>
        <dbReference type="ARBA" id="ARBA00022692"/>
    </source>
</evidence>
<evidence type="ECO:0000313" key="8">
    <source>
        <dbReference type="EMBL" id="MFB5763873.1"/>
    </source>
</evidence>
<evidence type="ECO:0000256" key="4">
    <source>
        <dbReference type="ARBA" id="ARBA00022989"/>
    </source>
</evidence>
<dbReference type="Pfam" id="PF04138">
    <property type="entry name" value="GtrA_DPMS_TM"/>
    <property type="match status" value="1"/>
</dbReference>